<proteinExistence type="predicted"/>
<reference evidence="2" key="1">
    <citation type="journal article" date="2019" name="Int. J. Syst. Evol. Microbiol.">
        <title>The Global Catalogue of Microorganisms (GCM) 10K type strain sequencing project: providing services to taxonomists for standard genome sequencing and annotation.</title>
        <authorList>
            <consortium name="The Broad Institute Genomics Platform"/>
            <consortium name="The Broad Institute Genome Sequencing Center for Infectious Disease"/>
            <person name="Wu L."/>
            <person name="Ma J."/>
        </authorList>
    </citation>
    <scope>NUCLEOTIDE SEQUENCE [LARGE SCALE GENOMIC DNA]</scope>
    <source>
        <strain evidence="2">TBRC 4489</strain>
    </source>
</reference>
<dbReference type="EMBL" id="JBHSBM010000018">
    <property type="protein sequence ID" value="MFC4060256.1"/>
    <property type="molecule type" value="Genomic_DNA"/>
</dbReference>
<name>A0ABV8IA48_9ACTN</name>
<dbReference type="InterPro" id="IPR010064">
    <property type="entry name" value="HK97-gp10_tail"/>
</dbReference>
<keyword evidence="2" id="KW-1185">Reference proteome</keyword>
<dbReference type="Pfam" id="PF04883">
    <property type="entry name" value="HK97-gp10_like"/>
    <property type="match status" value="1"/>
</dbReference>
<evidence type="ECO:0000313" key="2">
    <source>
        <dbReference type="Proteomes" id="UP001595850"/>
    </source>
</evidence>
<comment type="caution">
    <text evidence="1">The sequence shown here is derived from an EMBL/GenBank/DDBJ whole genome shotgun (WGS) entry which is preliminary data.</text>
</comment>
<evidence type="ECO:0000313" key="1">
    <source>
        <dbReference type="EMBL" id="MFC4060256.1"/>
    </source>
</evidence>
<sequence>MSVSVTVRLDRAALKRLAVGPDGGIARQVHARVIRTEARAKHLAPVDTGRLRSSIHIDGPRPAGTGLRWEVVAPVAYASWIHKGRREYRRGTGRIIRARSGPRPFLAQALREVFG</sequence>
<dbReference type="Proteomes" id="UP001595850">
    <property type="component" value="Unassembled WGS sequence"/>
</dbReference>
<gene>
    <name evidence="1" type="ORF">ACFOWE_18280</name>
</gene>
<accession>A0ABV8IA48</accession>
<protein>
    <submittedName>
        <fullName evidence="1">HK97 gp10 family phage protein</fullName>
    </submittedName>
</protein>
<organism evidence="1 2">
    <name type="scientific">Planomonospora corallina</name>
    <dbReference type="NCBI Taxonomy" id="1806052"/>
    <lineage>
        <taxon>Bacteria</taxon>
        <taxon>Bacillati</taxon>
        <taxon>Actinomycetota</taxon>
        <taxon>Actinomycetes</taxon>
        <taxon>Streptosporangiales</taxon>
        <taxon>Streptosporangiaceae</taxon>
        <taxon>Planomonospora</taxon>
    </lineage>
</organism>
<dbReference type="RefSeq" id="WP_377289334.1">
    <property type="nucleotide sequence ID" value="NZ_JBHSBM010000018.1"/>
</dbReference>